<dbReference type="InterPro" id="IPR050172">
    <property type="entry name" value="SsuD_RutA_monooxygenase"/>
</dbReference>
<keyword evidence="3" id="KW-0560">Oxidoreductase</keyword>
<dbReference type="PANTHER" id="PTHR42847">
    <property type="entry name" value="ALKANESULFONATE MONOOXYGENASE"/>
    <property type="match status" value="1"/>
</dbReference>
<name>A0A8J3IUR6_9CHLR</name>
<evidence type="ECO:0000313" key="6">
    <source>
        <dbReference type="EMBL" id="GHP01014.1"/>
    </source>
</evidence>
<keyword evidence="2" id="KW-0288">FMN</keyword>
<proteinExistence type="predicted"/>
<dbReference type="NCBIfam" id="TIGR03619">
    <property type="entry name" value="F420_Rv2161c"/>
    <property type="match status" value="1"/>
</dbReference>
<evidence type="ECO:0000256" key="3">
    <source>
        <dbReference type="ARBA" id="ARBA00023002"/>
    </source>
</evidence>
<reference evidence="6" key="1">
    <citation type="submission" date="2020-10" db="EMBL/GenBank/DDBJ databases">
        <title>Taxonomic study of unclassified bacteria belonging to the class Ktedonobacteria.</title>
        <authorList>
            <person name="Yabe S."/>
            <person name="Wang C.M."/>
            <person name="Zheng Y."/>
            <person name="Sakai Y."/>
            <person name="Cavaletti L."/>
            <person name="Monciardini P."/>
            <person name="Donadio S."/>
        </authorList>
    </citation>
    <scope>NUCLEOTIDE SEQUENCE</scope>
    <source>
        <strain evidence="6">ID150040</strain>
    </source>
</reference>
<dbReference type="GO" id="GO:0008726">
    <property type="term" value="F:alkanesulfonate monooxygenase activity"/>
    <property type="evidence" value="ECO:0007669"/>
    <property type="project" value="TreeGrafter"/>
</dbReference>
<dbReference type="GO" id="GO:0046306">
    <property type="term" value="P:alkanesulfonate catabolic process"/>
    <property type="evidence" value="ECO:0007669"/>
    <property type="project" value="TreeGrafter"/>
</dbReference>
<evidence type="ECO:0000256" key="4">
    <source>
        <dbReference type="ARBA" id="ARBA00023033"/>
    </source>
</evidence>
<sequence>MKFGLHGINYGSCSIPENMIHAAQTAERCGFDSLWTGEHIVLPDPPPRGFHQPPDRPYLDSLIALTYLAAHTYTIRLATGIIILPQRNPLVLAKELASLDVLSAGRLVVGLGVGYLEPEFRALGIPFEERGERTDDYLAAMEAIWSQPKPAYHGRFASFANVQSYPRPLQRPIPPLVFGGQALPALRRALERGHGWYGFDLNLSGIARVLETLQQLALPDLVTRPTELGKLEISVHLRVPLTVDLVEQLAAKGVDRIVVSLPLNADTDTLTRFIERIAKTMMKK</sequence>
<dbReference type="Proteomes" id="UP000597444">
    <property type="component" value="Unassembled WGS sequence"/>
</dbReference>
<dbReference type="Gene3D" id="3.20.20.30">
    <property type="entry name" value="Luciferase-like domain"/>
    <property type="match status" value="1"/>
</dbReference>
<keyword evidence="4" id="KW-0503">Monooxygenase</keyword>
<evidence type="ECO:0000259" key="5">
    <source>
        <dbReference type="Pfam" id="PF00296"/>
    </source>
</evidence>
<dbReference type="RefSeq" id="WP_220211587.1">
    <property type="nucleotide sequence ID" value="NZ_BNJK01000004.1"/>
</dbReference>
<feature type="domain" description="Luciferase-like" evidence="5">
    <location>
        <begin position="17"/>
        <end position="217"/>
    </location>
</feature>
<dbReference type="AlphaFoldDB" id="A0A8J3IUR6"/>
<accession>A0A8J3IUR6</accession>
<dbReference type="InterPro" id="IPR036661">
    <property type="entry name" value="Luciferase-like_sf"/>
</dbReference>
<dbReference type="EMBL" id="BNJK01000004">
    <property type="protein sequence ID" value="GHP01014.1"/>
    <property type="molecule type" value="Genomic_DNA"/>
</dbReference>
<comment type="caution">
    <text evidence="6">The sequence shown here is derived from an EMBL/GenBank/DDBJ whole genome shotgun (WGS) entry which is preliminary data.</text>
</comment>
<organism evidence="6 7">
    <name type="scientific">Reticulibacter mediterranei</name>
    <dbReference type="NCBI Taxonomy" id="2778369"/>
    <lineage>
        <taxon>Bacteria</taxon>
        <taxon>Bacillati</taxon>
        <taxon>Chloroflexota</taxon>
        <taxon>Ktedonobacteria</taxon>
        <taxon>Ktedonobacterales</taxon>
        <taxon>Reticulibacteraceae</taxon>
        <taxon>Reticulibacter</taxon>
    </lineage>
</organism>
<dbReference type="InterPro" id="IPR011251">
    <property type="entry name" value="Luciferase-like_dom"/>
</dbReference>
<dbReference type="InterPro" id="IPR019921">
    <property type="entry name" value="Lucif-like_OxRdtase_Rv2161c"/>
</dbReference>
<keyword evidence="1" id="KW-0285">Flavoprotein</keyword>
<keyword evidence="7" id="KW-1185">Reference proteome</keyword>
<evidence type="ECO:0000313" key="7">
    <source>
        <dbReference type="Proteomes" id="UP000597444"/>
    </source>
</evidence>
<gene>
    <name evidence="6" type="ORF">KSF_110610</name>
</gene>
<dbReference type="PANTHER" id="PTHR42847:SF8">
    <property type="entry name" value="CONSERVED PROTEIN"/>
    <property type="match status" value="1"/>
</dbReference>
<evidence type="ECO:0000256" key="1">
    <source>
        <dbReference type="ARBA" id="ARBA00022630"/>
    </source>
</evidence>
<dbReference type="Pfam" id="PF00296">
    <property type="entry name" value="Bac_luciferase"/>
    <property type="match status" value="1"/>
</dbReference>
<protein>
    <submittedName>
        <fullName evidence="6">LLM class F420-dependent oxidoreductase</fullName>
    </submittedName>
</protein>
<evidence type="ECO:0000256" key="2">
    <source>
        <dbReference type="ARBA" id="ARBA00022643"/>
    </source>
</evidence>
<dbReference type="SUPFAM" id="SSF51679">
    <property type="entry name" value="Bacterial luciferase-like"/>
    <property type="match status" value="1"/>
</dbReference>